<keyword evidence="4" id="KW-0548">Nucleotidyltransferase</keyword>
<keyword evidence="4" id="KW-0235">DNA replication</keyword>
<dbReference type="AlphaFoldDB" id="A0A0R2RHW8"/>
<reference evidence="6 7" key="1">
    <citation type="submission" date="2015-10" db="EMBL/GenBank/DDBJ databases">
        <title>Metagenome-Assembled Genomes uncover a global brackish microbiome.</title>
        <authorList>
            <person name="Hugerth L.W."/>
            <person name="Larsson J."/>
            <person name="Alneberg J."/>
            <person name="Lindh M.V."/>
            <person name="Legrand C."/>
            <person name="Pinhassi J."/>
            <person name="Andersson A.F."/>
        </authorList>
    </citation>
    <scope>NUCLEOTIDE SEQUENCE [LARGE SCALE GENOMIC DNA]</scope>
    <source>
        <strain evidence="6">BACL18 MAG-120507-bin52</strain>
    </source>
</reference>
<comment type="catalytic activity">
    <reaction evidence="4">
        <text>DNA(n) + a 2'-deoxyribonucleoside 5'-triphosphate = DNA(n+1) + diphosphate</text>
        <dbReference type="Rhea" id="RHEA:22508"/>
        <dbReference type="Rhea" id="RHEA-COMP:17339"/>
        <dbReference type="Rhea" id="RHEA-COMP:17340"/>
        <dbReference type="ChEBI" id="CHEBI:33019"/>
        <dbReference type="ChEBI" id="CHEBI:61560"/>
        <dbReference type="ChEBI" id="CHEBI:173112"/>
        <dbReference type="EC" id="2.7.7.7"/>
    </reaction>
</comment>
<dbReference type="Gene3D" id="3.30.1490.100">
    <property type="entry name" value="DNA polymerase, Y-family, little finger domain"/>
    <property type="match status" value="1"/>
</dbReference>
<comment type="subunit">
    <text evidence="4">Monomer.</text>
</comment>
<dbReference type="Pfam" id="PF00817">
    <property type="entry name" value="IMS"/>
    <property type="match status" value="1"/>
</dbReference>
<comment type="function">
    <text evidence="4">Poorly processive, error-prone DNA polymerase involved in untargeted mutagenesis. Copies undamaged DNA at stalled replication forks, which arise in vivo from mismatched or misaligned primer ends. These misaligned primers can be extended by PolIV. Exhibits no 3'-5' exonuclease (proofreading) activity. May be involved in translesional synthesis, in conjunction with the beta clamp from PolIII.</text>
</comment>
<dbReference type="GO" id="GO:0042276">
    <property type="term" value="P:error-prone translesion synthesis"/>
    <property type="evidence" value="ECO:0007669"/>
    <property type="project" value="TreeGrafter"/>
</dbReference>
<keyword evidence="4" id="KW-0234">DNA repair</keyword>
<dbReference type="CDD" id="cd03586">
    <property type="entry name" value="PolY_Pol_IV_kappa"/>
    <property type="match status" value="1"/>
</dbReference>
<keyword evidence="4" id="KW-0479">Metal-binding</keyword>
<feature type="domain" description="UmuC" evidence="5">
    <location>
        <begin position="8"/>
        <end position="184"/>
    </location>
</feature>
<dbReference type="SUPFAM" id="SSF100879">
    <property type="entry name" value="Lesion bypass DNA polymerase (Y-family), little finger domain"/>
    <property type="match status" value="1"/>
</dbReference>
<dbReference type="GO" id="GO:0000287">
    <property type="term" value="F:magnesium ion binding"/>
    <property type="evidence" value="ECO:0007669"/>
    <property type="project" value="UniProtKB-UniRule"/>
</dbReference>
<keyword evidence="4" id="KW-0460">Magnesium</keyword>
<evidence type="ECO:0000256" key="3">
    <source>
        <dbReference type="ARBA" id="ARBA00022932"/>
    </source>
</evidence>
<sequence length="409" mass="45428">MNDSPRAILHIDADAFYASVEQAADSRLRGKAIAVGGTSRGIIASASYPARARGVRTPMPTSQALRLCPNLIILPGDFEKYERFSQLLFAYAFDLTPEVEICSIDEGYLDLTHQPQPPRDSMRWLSQQVESELKITISQGLATNKFCSAVASKLKKPANQIEVPAGEERAFLSPLPVRWLPGVGSKTEPRYLQAGLHHIHQVADLPLSELEKIAGSSAPSLQDFAQGIDPRPVIPTSPDPKSFGEQETFATDQIDETYCLAVMRAMVDRLCRKLRATGLAARTLTVRVRYRDMEDGMRADSLPEPTPLESEFYPFLQTLLRRCWTRSAPLRLVGVRLSNFHTVLPQPELALTGLPQKSATEKLQLADATDQVRSRFGNQAILRGHDLWLQRKRSAGESEGDFHSQPSKK</sequence>
<evidence type="ECO:0000256" key="4">
    <source>
        <dbReference type="HAMAP-Rule" id="MF_01113"/>
    </source>
</evidence>
<evidence type="ECO:0000256" key="1">
    <source>
        <dbReference type="ARBA" id="ARBA00010945"/>
    </source>
</evidence>
<feature type="site" description="Substrate discrimination" evidence="4">
    <location>
        <position position="17"/>
    </location>
</feature>
<dbReference type="GO" id="GO:0009432">
    <property type="term" value="P:SOS response"/>
    <property type="evidence" value="ECO:0007669"/>
    <property type="project" value="TreeGrafter"/>
</dbReference>
<dbReference type="GO" id="GO:0003887">
    <property type="term" value="F:DNA-directed DNA polymerase activity"/>
    <property type="evidence" value="ECO:0007669"/>
    <property type="project" value="UniProtKB-UniRule"/>
</dbReference>
<evidence type="ECO:0000259" key="5">
    <source>
        <dbReference type="PROSITE" id="PS50173"/>
    </source>
</evidence>
<keyword evidence="4" id="KW-0238">DNA-binding</keyword>
<dbReference type="Pfam" id="PF11799">
    <property type="entry name" value="IMS_C"/>
    <property type="match status" value="1"/>
</dbReference>
<keyword evidence="4" id="KW-0808">Transferase</keyword>
<feature type="active site" evidence="4">
    <location>
        <position position="106"/>
    </location>
</feature>
<proteinExistence type="inferred from homology"/>
<dbReference type="GO" id="GO:0006261">
    <property type="term" value="P:DNA-templated DNA replication"/>
    <property type="evidence" value="ECO:0007669"/>
    <property type="project" value="UniProtKB-UniRule"/>
</dbReference>
<feature type="binding site" evidence="4">
    <location>
        <position position="12"/>
    </location>
    <ligand>
        <name>Mg(2+)</name>
        <dbReference type="ChEBI" id="CHEBI:18420"/>
    </ligand>
</feature>
<dbReference type="InterPro" id="IPR022880">
    <property type="entry name" value="DNApol_IV"/>
</dbReference>
<evidence type="ECO:0000313" key="7">
    <source>
        <dbReference type="Proteomes" id="UP000051269"/>
    </source>
</evidence>
<keyword evidence="2 4" id="KW-0515">Mutator protein</keyword>
<gene>
    <name evidence="4" type="primary">dinB</name>
    <name evidence="6" type="ORF">ABR82_05080</name>
</gene>
<dbReference type="Gene3D" id="1.10.150.20">
    <property type="entry name" value="5' to 3' exonuclease, C-terminal subdomain"/>
    <property type="match status" value="1"/>
</dbReference>
<dbReference type="Gene3D" id="3.40.1170.60">
    <property type="match status" value="1"/>
</dbReference>
<dbReference type="InterPro" id="IPR050116">
    <property type="entry name" value="DNA_polymerase-Y"/>
</dbReference>
<dbReference type="GO" id="GO:0003684">
    <property type="term" value="F:damaged DNA binding"/>
    <property type="evidence" value="ECO:0007669"/>
    <property type="project" value="InterPro"/>
</dbReference>
<comment type="subcellular location">
    <subcellularLocation>
        <location evidence="4">Cytoplasm</location>
    </subcellularLocation>
</comment>
<dbReference type="InterPro" id="IPR043128">
    <property type="entry name" value="Rev_trsase/Diguanyl_cyclase"/>
</dbReference>
<evidence type="ECO:0000313" key="6">
    <source>
        <dbReference type="EMBL" id="KRO62199.1"/>
    </source>
</evidence>
<keyword evidence="4" id="KW-0963">Cytoplasm</keyword>
<dbReference type="PANTHER" id="PTHR11076">
    <property type="entry name" value="DNA REPAIR POLYMERASE UMUC / TRANSFERASE FAMILY MEMBER"/>
    <property type="match status" value="1"/>
</dbReference>
<comment type="caution">
    <text evidence="6">The sequence shown here is derived from an EMBL/GenBank/DDBJ whole genome shotgun (WGS) entry which is preliminary data.</text>
</comment>
<dbReference type="InterPro" id="IPR036775">
    <property type="entry name" value="DNA_pol_Y-fam_lit_finger_sf"/>
</dbReference>
<protein>
    <recommendedName>
        <fullName evidence="4">DNA polymerase IV</fullName>
        <shortName evidence="4">Pol IV</shortName>
        <ecNumber evidence="4">2.7.7.7</ecNumber>
    </recommendedName>
</protein>
<dbReference type="InterPro" id="IPR017961">
    <property type="entry name" value="DNA_pol_Y-fam_little_finger"/>
</dbReference>
<name>A0A0R2RHW8_9BACT</name>
<dbReference type="PANTHER" id="PTHR11076:SF33">
    <property type="entry name" value="DNA POLYMERASE KAPPA"/>
    <property type="match status" value="1"/>
</dbReference>
<dbReference type="EC" id="2.7.7.7" evidence="4"/>
<organism evidence="6 7">
    <name type="scientific">Verrucomicrobia subdivision 6 bacterium BACL9 MAG-120507-bin52</name>
    <dbReference type="NCBI Taxonomy" id="1655590"/>
    <lineage>
        <taxon>Bacteria</taxon>
        <taxon>Pseudomonadati</taxon>
        <taxon>Verrucomicrobiota</taxon>
        <taxon>Verrucomicrobiia</taxon>
        <taxon>Verrucomicrobiales</taxon>
        <taxon>Verrucomicrobia subdivision 6</taxon>
    </lineage>
</organism>
<comment type="cofactor">
    <cofactor evidence="4">
        <name>Mg(2+)</name>
        <dbReference type="ChEBI" id="CHEBI:18420"/>
    </cofactor>
    <text evidence="4">Binds 2 magnesium ions per subunit.</text>
</comment>
<feature type="binding site" evidence="4">
    <location>
        <position position="105"/>
    </location>
    <ligand>
        <name>Mg(2+)</name>
        <dbReference type="ChEBI" id="CHEBI:18420"/>
    </ligand>
</feature>
<keyword evidence="4" id="KW-0227">DNA damage</keyword>
<dbReference type="GO" id="GO:0006281">
    <property type="term" value="P:DNA repair"/>
    <property type="evidence" value="ECO:0007669"/>
    <property type="project" value="UniProtKB-UniRule"/>
</dbReference>
<keyword evidence="3 4" id="KW-0239">DNA-directed DNA polymerase</keyword>
<dbReference type="Gene3D" id="3.30.70.270">
    <property type="match status" value="1"/>
</dbReference>
<dbReference type="SUPFAM" id="SSF56672">
    <property type="entry name" value="DNA/RNA polymerases"/>
    <property type="match status" value="1"/>
</dbReference>
<evidence type="ECO:0000256" key="2">
    <source>
        <dbReference type="ARBA" id="ARBA00022457"/>
    </source>
</evidence>
<dbReference type="GO" id="GO:0005829">
    <property type="term" value="C:cytosol"/>
    <property type="evidence" value="ECO:0007669"/>
    <property type="project" value="TreeGrafter"/>
</dbReference>
<comment type="similarity">
    <text evidence="1 4">Belongs to the DNA polymerase type-Y family.</text>
</comment>
<dbReference type="EMBL" id="LIBO01000114">
    <property type="protein sequence ID" value="KRO62199.1"/>
    <property type="molecule type" value="Genomic_DNA"/>
</dbReference>
<dbReference type="HAMAP" id="MF_01113">
    <property type="entry name" value="DNApol_IV"/>
    <property type="match status" value="1"/>
</dbReference>
<dbReference type="Proteomes" id="UP000051269">
    <property type="component" value="Unassembled WGS sequence"/>
</dbReference>
<dbReference type="PROSITE" id="PS50173">
    <property type="entry name" value="UMUC"/>
    <property type="match status" value="1"/>
</dbReference>
<dbReference type="InterPro" id="IPR001126">
    <property type="entry name" value="UmuC"/>
</dbReference>
<dbReference type="InterPro" id="IPR043502">
    <property type="entry name" value="DNA/RNA_pol_sf"/>
</dbReference>
<accession>A0A0R2RHW8</accession>